<evidence type="ECO:0000256" key="3">
    <source>
        <dbReference type="ARBA" id="ARBA00022764"/>
    </source>
</evidence>
<keyword evidence="3" id="KW-0574">Periplasm</keyword>
<dbReference type="Pfam" id="PF07940">
    <property type="entry name" value="Hepar_II_III_C"/>
    <property type="match status" value="1"/>
</dbReference>
<dbReference type="RefSeq" id="WP_381423046.1">
    <property type="nucleotide sequence ID" value="NZ_JBHSDH010000013.1"/>
</dbReference>
<evidence type="ECO:0000313" key="9">
    <source>
        <dbReference type="EMBL" id="MFC4292391.1"/>
    </source>
</evidence>
<dbReference type="Proteomes" id="UP001595887">
    <property type="component" value="Unassembled WGS sequence"/>
</dbReference>
<dbReference type="PANTHER" id="PTHR39210">
    <property type="entry name" value="HEPARIN-SULFATE LYASE"/>
    <property type="match status" value="1"/>
</dbReference>
<keyword evidence="4 9" id="KW-0456">Lyase</keyword>
<dbReference type="GO" id="GO:0016829">
    <property type="term" value="F:lyase activity"/>
    <property type="evidence" value="ECO:0007669"/>
    <property type="project" value="UniProtKB-KW"/>
</dbReference>
<feature type="signal peptide" evidence="5">
    <location>
        <begin position="1"/>
        <end position="25"/>
    </location>
</feature>
<accession>A0ABV8RJ70</accession>
<gene>
    <name evidence="9" type="ORF">ACFOWX_08175</name>
</gene>
<dbReference type="InterPro" id="IPR008929">
    <property type="entry name" value="Chondroitin_lyas"/>
</dbReference>
<dbReference type="PANTHER" id="PTHR39210:SF1">
    <property type="entry name" value="HEPARIN-SULFATE LYASE"/>
    <property type="match status" value="1"/>
</dbReference>
<evidence type="ECO:0000259" key="8">
    <source>
        <dbReference type="Pfam" id="PF22686"/>
    </source>
</evidence>
<dbReference type="Pfam" id="PF22686">
    <property type="entry name" value="Alg17C_C"/>
    <property type="match status" value="1"/>
</dbReference>
<reference evidence="10" key="1">
    <citation type="journal article" date="2019" name="Int. J. Syst. Evol. Microbiol.">
        <title>The Global Catalogue of Microorganisms (GCM) 10K type strain sequencing project: providing services to taxonomists for standard genome sequencing and annotation.</title>
        <authorList>
            <consortium name="The Broad Institute Genomics Platform"/>
            <consortium name="The Broad Institute Genome Sequencing Center for Infectious Disease"/>
            <person name="Wu L."/>
            <person name="Ma J."/>
        </authorList>
    </citation>
    <scope>NUCLEOTIDE SEQUENCE [LARGE SCALE GENOMIC DNA]</scope>
    <source>
        <strain evidence="10">CECT 8531</strain>
    </source>
</reference>
<evidence type="ECO:0000259" key="7">
    <source>
        <dbReference type="Pfam" id="PF07940"/>
    </source>
</evidence>
<evidence type="ECO:0000256" key="1">
    <source>
        <dbReference type="ARBA" id="ARBA00004418"/>
    </source>
</evidence>
<evidence type="ECO:0000259" key="6">
    <source>
        <dbReference type="Pfam" id="PF05426"/>
    </source>
</evidence>
<evidence type="ECO:0000256" key="2">
    <source>
        <dbReference type="ARBA" id="ARBA00022729"/>
    </source>
</evidence>
<feature type="domain" description="Exo-oligoalginate lyase C-terminal" evidence="8">
    <location>
        <begin position="686"/>
        <end position="720"/>
    </location>
</feature>
<evidence type="ECO:0000256" key="5">
    <source>
        <dbReference type="SAM" id="SignalP"/>
    </source>
</evidence>
<dbReference type="InterPro" id="IPR008397">
    <property type="entry name" value="Alginate_lyase_dom"/>
</dbReference>
<dbReference type="Gene3D" id="1.50.10.100">
    <property type="entry name" value="Chondroitin AC/alginate lyase"/>
    <property type="match status" value="1"/>
</dbReference>
<dbReference type="EMBL" id="JBHSDH010000013">
    <property type="protein sequence ID" value="MFC4292391.1"/>
    <property type="molecule type" value="Genomic_DNA"/>
</dbReference>
<keyword evidence="10" id="KW-1185">Reference proteome</keyword>
<dbReference type="Gene3D" id="2.70.98.70">
    <property type="match status" value="1"/>
</dbReference>
<dbReference type="SUPFAM" id="SSF48230">
    <property type="entry name" value="Chondroitin AC/alginate lyase"/>
    <property type="match status" value="1"/>
</dbReference>
<feature type="domain" description="Alginate lyase" evidence="6">
    <location>
        <begin position="66"/>
        <end position="287"/>
    </location>
</feature>
<dbReference type="InterPro" id="IPR055076">
    <property type="entry name" value="Alg17C_C"/>
</dbReference>
<proteinExistence type="predicted"/>
<dbReference type="InterPro" id="IPR012480">
    <property type="entry name" value="Hepar_II_III_C"/>
</dbReference>
<keyword evidence="2 5" id="KW-0732">Signal</keyword>
<organism evidence="9 10">
    <name type="scientific">Sphingorhabdus arenilitoris</name>
    <dbReference type="NCBI Taxonomy" id="1490041"/>
    <lineage>
        <taxon>Bacteria</taxon>
        <taxon>Pseudomonadati</taxon>
        <taxon>Pseudomonadota</taxon>
        <taxon>Alphaproteobacteria</taxon>
        <taxon>Sphingomonadales</taxon>
        <taxon>Sphingomonadaceae</taxon>
        <taxon>Sphingorhabdus</taxon>
    </lineage>
</organism>
<feature type="chain" id="PRO_5047500072" evidence="5">
    <location>
        <begin position="26"/>
        <end position="729"/>
    </location>
</feature>
<name>A0ABV8RJ70_9SPHN</name>
<protein>
    <submittedName>
        <fullName evidence="9">Alginate lyase family protein</fullName>
    </submittedName>
</protein>
<evidence type="ECO:0000256" key="4">
    <source>
        <dbReference type="ARBA" id="ARBA00023239"/>
    </source>
</evidence>
<comment type="subcellular location">
    <subcellularLocation>
        <location evidence="1">Periplasm</location>
    </subcellularLocation>
</comment>
<evidence type="ECO:0000313" key="10">
    <source>
        <dbReference type="Proteomes" id="UP001595887"/>
    </source>
</evidence>
<dbReference type="Pfam" id="PF05426">
    <property type="entry name" value="Alginate_lyase"/>
    <property type="match status" value="1"/>
</dbReference>
<feature type="domain" description="Heparinase II/III-like C-terminal" evidence="7">
    <location>
        <begin position="371"/>
        <end position="629"/>
    </location>
</feature>
<comment type="caution">
    <text evidence="9">The sequence shown here is derived from an EMBL/GenBank/DDBJ whole genome shotgun (WGS) entry which is preliminary data.</text>
</comment>
<sequence length="729" mass="80685">MNAGKYMLRSGLALISLLPVSPLVAASPDEAALAASNEKNACNTLFSCEQNRAEKFVAEMMADGIAVPVPKDPGGGYTHEQHKRNYKAMYQAGQLYRITGDIKYREYVRKMLLAYADLYPTLGDHPARSNQYSGRLFWQVLNDAVWLVYSIQAYEQVRGDLIASDRKKIDDQLFRKAAHFLSIDSKATFNRIHNHATWATAGVGITGYVLNDPDMTERALLGSAKDGKSGFLRQSDLLFSPDGYYSEGPYYQRYAMMPFIVFADAIEKYEPKRKIFEHRDGILLKALRTTIDLTYGGYFFPFNDAIREKSLDTEELYHGVAIAYAQTRDPSLLSIAQAQGKTVLTLPGKEVSDALAAGKAQPFVFTSRLLRDGPSGDEGAVAILREGSGPKHTALVIKNASQGMGHGHFDKLSWQLYDNGHEIIQDYGAARFLNIEAKQGGRYLPENESWAKQSVAHNVLVVDGKSHFDGNLKVAEKTAPQQLFYQDTKGAQISSAKIGTAYPGVTMLRTMGLIQISGLDQPIVVDIMRVSADKAHQYDLPLHYNGHIMRLGFDVKSNVDRRPVLGTDNGYQHIWTDATGTPAAGKAFLTWKLNDRFYTWRMADVDGTQIILGESGANDPDFNLRREPVVIARREGISDTVFASLLEPHGLFDDAAELTVASDSQIKSMSAHQQDGKDVILIDTLSGQQLAFAVSYDPDPKKQHQIDVNGKTVSWKGFAAPITMNDEGE</sequence>